<feature type="compositionally biased region" description="Polar residues" evidence="1">
    <location>
        <begin position="55"/>
        <end position="70"/>
    </location>
</feature>
<dbReference type="EMBL" id="KV013538">
    <property type="protein sequence ID" value="KZV23438.1"/>
    <property type="molecule type" value="Genomic_DNA"/>
</dbReference>
<keyword evidence="3" id="KW-1185">Reference proteome</keyword>
<name>A0A2Z7APR2_9LAMI</name>
<organism evidence="2 3">
    <name type="scientific">Dorcoceras hygrometricum</name>
    <dbReference type="NCBI Taxonomy" id="472368"/>
    <lineage>
        <taxon>Eukaryota</taxon>
        <taxon>Viridiplantae</taxon>
        <taxon>Streptophyta</taxon>
        <taxon>Embryophyta</taxon>
        <taxon>Tracheophyta</taxon>
        <taxon>Spermatophyta</taxon>
        <taxon>Magnoliopsida</taxon>
        <taxon>eudicotyledons</taxon>
        <taxon>Gunneridae</taxon>
        <taxon>Pentapetalae</taxon>
        <taxon>asterids</taxon>
        <taxon>lamiids</taxon>
        <taxon>Lamiales</taxon>
        <taxon>Gesneriaceae</taxon>
        <taxon>Didymocarpoideae</taxon>
        <taxon>Trichosporeae</taxon>
        <taxon>Loxocarpinae</taxon>
        <taxon>Dorcoceras</taxon>
    </lineage>
</organism>
<evidence type="ECO:0000256" key="1">
    <source>
        <dbReference type="SAM" id="MobiDB-lite"/>
    </source>
</evidence>
<gene>
    <name evidence="2" type="ORF">F511_42710</name>
</gene>
<feature type="region of interest" description="Disordered" evidence="1">
    <location>
        <begin position="47"/>
        <end position="103"/>
    </location>
</feature>
<evidence type="ECO:0000313" key="2">
    <source>
        <dbReference type="EMBL" id="KZV23438.1"/>
    </source>
</evidence>
<accession>A0A2Z7APR2</accession>
<dbReference type="AlphaFoldDB" id="A0A2Z7APR2"/>
<sequence>MSSRTSSAAVNRYERDSGHKACESMVAIHWSQHTVLEHNQITQPAVAKAHKSVLATENQRSHNNAVQSRTVPPRSARARSDLGPYKAIKSLHSTTQLRAFPQG</sequence>
<evidence type="ECO:0000313" key="3">
    <source>
        <dbReference type="Proteomes" id="UP000250235"/>
    </source>
</evidence>
<reference evidence="2 3" key="1">
    <citation type="journal article" date="2015" name="Proc. Natl. Acad. Sci. U.S.A.">
        <title>The resurrection genome of Boea hygrometrica: A blueprint for survival of dehydration.</title>
        <authorList>
            <person name="Xiao L."/>
            <person name="Yang G."/>
            <person name="Zhang L."/>
            <person name="Yang X."/>
            <person name="Zhao S."/>
            <person name="Ji Z."/>
            <person name="Zhou Q."/>
            <person name="Hu M."/>
            <person name="Wang Y."/>
            <person name="Chen M."/>
            <person name="Xu Y."/>
            <person name="Jin H."/>
            <person name="Xiao X."/>
            <person name="Hu G."/>
            <person name="Bao F."/>
            <person name="Hu Y."/>
            <person name="Wan P."/>
            <person name="Li L."/>
            <person name="Deng X."/>
            <person name="Kuang T."/>
            <person name="Xiang C."/>
            <person name="Zhu J.K."/>
            <person name="Oliver M.J."/>
            <person name="He Y."/>
        </authorList>
    </citation>
    <scope>NUCLEOTIDE SEQUENCE [LARGE SCALE GENOMIC DNA]</scope>
    <source>
        <strain evidence="3">cv. XS01</strain>
    </source>
</reference>
<dbReference type="Proteomes" id="UP000250235">
    <property type="component" value="Unassembled WGS sequence"/>
</dbReference>
<protein>
    <submittedName>
        <fullName evidence="2">Uncharacterized protein</fullName>
    </submittedName>
</protein>
<proteinExistence type="predicted"/>